<protein>
    <submittedName>
        <fullName evidence="1">Uncharacterized protein</fullName>
    </submittedName>
</protein>
<reference evidence="2" key="1">
    <citation type="submission" date="2016-10" db="EMBL/GenBank/DDBJ databases">
        <authorList>
            <person name="Varghese N."/>
            <person name="Submissions S."/>
        </authorList>
    </citation>
    <scope>NUCLEOTIDE SEQUENCE [LARGE SCALE GENOMIC DNA]</scope>
    <source>
        <strain evidence="2">DSM 16858</strain>
    </source>
</reference>
<dbReference type="Proteomes" id="UP000199181">
    <property type="component" value="Unassembled WGS sequence"/>
</dbReference>
<proteinExistence type="predicted"/>
<organism evidence="1 2">
    <name type="scientific">Stigmatella erecta</name>
    <dbReference type="NCBI Taxonomy" id="83460"/>
    <lineage>
        <taxon>Bacteria</taxon>
        <taxon>Pseudomonadati</taxon>
        <taxon>Myxococcota</taxon>
        <taxon>Myxococcia</taxon>
        <taxon>Myxococcales</taxon>
        <taxon>Cystobacterineae</taxon>
        <taxon>Archangiaceae</taxon>
        <taxon>Stigmatella</taxon>
    </lineage>
</organism>
<sequence>MDEVAQEKAAQAADATAALVQFLHQYYPTGLWADEPGYRESEQFQRLQRLLEEARKDPHSWRGFVQRAREEFPNSTFWDSTTLFYDPCFRLRISLPVSKEAEGAHDELVCLVSLLAPVYVIYASHALKTGSFAEAWTRYPPLPPGFQPDEARLATLIESTFSATRLPNEVLFAPVPQMDHWGGNVGLGKARLIDLLFTEDRG</sequence>
<dbReference type="EMBL" id="FOIJ01000012">
    <property type="protein sequence ID" value="SEU26663.1"/>
    <property type="molecule type" value="Genomic_DNA"/>
</dbReference>
<accession>A0A1I0KN53</accession>
<dbReference type="RefSeq" id="WP_093523908.1">
    <property type="nucleotide sequence ID" value="NZ_FOIJ01000012.1"/>
</dbReference>
<evidence type="ECO:0000313" key="1">
    <source>
        <dbReference type="EMBL" id="SEU26663.1"/>
    </source>
</evidence>
<evidence type="ECO:0000313" key="2">
    <source>
        <dbReference type="Proteomes" id="UP000199181"/>
    </source>
</evidence>
<name>A0A1I0KN53_9BACT</name>
<dbReference type="AlphaFoldDB" id="A0A1I0KN53"/>
<keyword evidence="2" id="KW-1185">Reference proteome</keyword>
<gene>
    <name evidence="1" type="ORF">SAMN05443639_112132</name>
</gene>